<evidence type="ECO:0000259" key="2">
    <source>
        <dbReference type="PROSITE" id="PS51134"/>
    </source>
</evidence>
<gene>
    <name evidence="3" type="ORF">ENO04_06105</name>
</gene>
<sequence length="194" mass="22038">MMICPLCGSSEFSWSYERGEVTCRRCGLVVEQIVESLVARSESHGSGNEWVAYRKFVYSKEKSYNKFVELKSRIGNREELYIDSAAFQAYVSRGSRRGLRLISSTRNSKAYEALRGSIEVREIMEKVVMKHPLLASRTVRGKIAAAYVLSLLLKGEKPAPKDVSRKTGVSMTQAKRIIQLIENERPRITNIIKQ</sequence>
<dbReference type="AlphaFoldDB" id="A0A7C1I4X0"/>
<organism evidence="3">
    <name type="scientific">Fervidicoccus fontis</name>
    <dbReference type="NCBI Taxonomy" id="683846"/>
    <lineage>
        <taxon>Archaea</taxon>
        <taxon>Thermoproteota</taxon>
        <taxon>Thermoprotei</taxon>
        <taxon>Fervidicoccales</taxon>
        <taxon>Fervidicoccaceae</taxon>
        <taxon>Fervidicoccus</taxon>
    </lineage>
</organism>
<keyword evidence="1" id="KW-0479">Metal-binding</keyword>
<dbReference type="Gene3D" id="2.20.25.10">
    <property type="match status" value="1"/>
</dbReference>
<dbReference type="EMBL" id="DSDY01000183">
    <property type="protein sequence ID" value="HDS11165.1"/>
    <property type="molecule type" value="Genomic_DNA"/>
</dbReference>
<keyword evidence="1" id="KW-0863">Zinc-finger</keyword>
<feature type="domain" description="TFIIB-type" evidence="2">
    <location>
        <begin position="1"/>
        <end position="31"/>
    </location>
</feature>
<proteinExistence type="predicted"/>
<dbReference type="InterPro" id="IPR013137">
    <property type="entry name" value="Znf_TFIIB"/>
</dbReference>
<evidence type="ECO:0000256" key="1">
    <source>
        <dbReference type="PROSITE-ProRule" id="PRU00469"/>
    </source>
</evidence>
<dbReference type="SUPFAM" id="SSF57783">
    <property type="entry name" value="Zinc beta-ribbon"/>
    <property type="match status" value="1"/>
</dbReference>
<dbReference type="Pfam" id="PF08271">
    <property type="entry name" value="Zn_Ribbon_TF"/>
    <property type="match status" value="1"/>
</dbReference>
<dbReference type="PROSITE" id="PS51134">
    <property type="entry name" value="ZF_TFIIB"/>
    <property type="match status" value="1"/>
</dbReference>
<keyword evidence="1" id="KW-0862">Zinc</keyword>
<dbReference type="GO" id="GO:0008270">
    <property type="term" value="F:zinc ion binding"/>
    <property type="evidence" value="ECO:0007669"/>
    <property type="project" value="UniProtKB-KW"/>
</dbReference>
<evidence type="ECO:0000313" key="3">
    <source>
        <dbReference type="EMBL" id="HDS11165.1"/>
    </source>
</evidence>
<comment type="caution">
    <text evidence="3">The sequence shown here is derived from an EMBL/GenBank/DDBJ whole genome shotgun (WGS) entry which is preliminary data.</text>
</comment>
<protein>
    <recommendedName>
        <fullName evidence="2">TFIIB-type domain-containing protein</fullName>
    </recommendedName>
</protein>
<accession>A0A7C1I4X0</accession>
<reference evidence="3" key="1">
    <citation type="journal article" date="2020" name="mSystems">
        <title>Genome- and Community-Level Interaction Insights into Carbon Utilization and Element Cycling Functions of Hydrothermarchaeota in Hydrothermal Sediment.</title>
        <authorList>
            <person name="Zhou Z."/>
            <person name="Liu Y."/>
            <person name="Xu W."/>
            <person name="Pan J."/>
            <person name="Luo Z.H."/>
            <person name="Li M."/>
        </authorList>
    </citation>
    <scope>NUCLEOTIDE SEQUENCE [LARGE SCALE GENOMIC DNA]</scope>
    <source>
        <strain evidence="3">SpSt-123</strain>
    </source>
</reference>
<name>A0A7C1I4X0_9CREN</name>